<sequence length="637" mass="70609">MITNNSLQQGQQNNNSVPPTPQNFTTIQIEEDNASSVANSVYTLANPSVAPSTLLFKGKEQELLDIANKSAPRRKSRKRSFVAKYNILPPSAARTPRPPRYSSSARKPTYQDQIHNDTACCASPCCCVASLHTALKIIIAVEFFRSGLTIMFGLFCAAFPANLIKVIALTGTYFLDEADVQNAESGVVNRMIFNLGAVYVLFGLATFLVTFFLIVGSKRKSISLCTSWSWGKILFILLFIAGFVASTFLQTNQAGLEESYSVNPGVAVFVLIAMCSIPIDIYFIYVVSIFITVLKLVDRKYTLLSKRIHDISERPPVKEDDDGEEAYTTEVVKRRKSERPKSYKLHPPAPLTSSLFRNELANPEDDDDTPKPRSVKPVGVKVRSLGGPAQFMALFDRQEQKNEALNRNLGNKMAVEQSSTLFGSEIAPGVPPSQMKKQENGANNFVIASLFREEITPTSFPPPGEKRKSKSAKKKSKDDGNEVAKSDLGENSKPELAPSSKRNDDDVVPDQARKKSSEPPENKKPPKPEISKIARSSAEHGRDKTKRKEESNRRHSSSSSSPSNDDDDDKVTKRSKRKSQNRRHSGKHGKKKDKKDDKSKIRVRKKKKSGGDGGKRSDSSSPSPEVKSSHRRRKSKK</sequence>
<dbReference type="EMBL" id="LNIX01000027">
    <property type="protein sequence ID" value="OXA42042.1"/>
    <property type="molecule type" value="Genomic_DNA"/>
</dbReference>
<feature type="transmembrane region" description="Helical" evidence="2">
    <location>
        <begin position="195"/>
        <end position="216"/>
    </location>
</feature>
<keyword evidence="2" id="KW-0472">Membrane</keyword>
<feature type="region of interest" description="Disordered" evidence="1">
    <location>
        <begin position="454"/>
        <end position="637"/>
    </location>
</feature>
<organism evidence="3 4">
    <name type="scientific">Folsomia candida</name>
    <name type="common">Springtail</name>
    <dbReference type="NCBI Taxonomy" id="158441"/>
    <lineage>
        <taxon>Eukaryota</taxon>
        <taxon>Metazoa</taxon>
        <taxon>Ecdysozoa</taxon>
        <taxon>Arthropoda</taxon>
        <taxon>Hexapoda</taxon>
        <taxon>Collembola</taxon>
        <taxon>Entomobryomorpha</taxon>
        <taxon>Isotomoidea</taxon>
        <taxon>Isotomidae</taxon>
        <taxon>Proisotominae</taxon>
        <taxon>Folsomia</taxon>
    </lineage>
</organism>
<evidence type="ECO:0000313" key="3">
    <source>
        <dbReference type="EMBL" id="OXA42042.1"/>
    </source>
</evidence>
<evidence type="ECO:0000313" key="4">
    <source>
        <dbReference type="Proteomes" id="UP000198287"/>
    </source>
</evidence>
<keyword evidence="2" id="KW-0812">Transmembrane</keyword>
<feature type="transmembrane region" description="Helical" evidence="2">
    <location>
        <begin position="228"/>
        <end position="249"/>
    </location>
</feature>
<protein>
    <submittedName>
        <fullName evidence="3">Uncharacterized protein</fullName>
    </submittedName>
</protein>
<evidence type="ECO:0000256" key="2">
    <source>
        <dbReference type="SAM" id="Phobius"/>
    </source>
</evidence>
<keyword evidence="2" id="KW-1133">Transmembrane helix</keyword>
<feature type="compositionally biased region" description="Basic and acidic residues" evidence="1">
    <location>
        <begin position="476"/>
        <end position="493"/>
    </location>
</feature>
<evidence type="ECO:0000256" key="1">
    <source>
        <dbReference type="SAM" id="MobiDB-lite"/>
    </source>
</evidence>
<feature type="compositionally biased region" description="Low complexity" evidence="1">
    <location>
        <begin position="1"/>
        <end position="16"/>
    </location>
</feature>
<accession>A0A226D918</accession>
<feature type="transmembrane region" description="Helical" evidence="2">
    <location>
        <begin position="152"/>
        <end position="175"/>
    </location>
</feature>
<dbReference type="Proteomes" id="UP000198287">
    <property type="component" value="Unassembled WGS sequence"/>
</dbReference>
<comment type="caution">
    <text evidence="3">The sequence shown here is derived from an EMBL/GenBank/DDBJ whole genome shotgun (WGS) entry which is preliminary data.</text>
</comment>
<reference evidence="3 4" key="1">
    <citation type="submission" date="2015-12" db="EMBL/GenBank/DDBJ databases">
        <title>The genome of Folsomia candida.</title>
        <authorList>
            <person name="Faddeeva A."/>
            <person name="Derks M.F."/>
            <person name="Anvar Y."/>
            <person name="Smit S."/>
            <person name="Van Straalen N."/>
            <person name="Roelofs D."/>
        </authorList>
    </citation>
    <scope>NUCLEOTIDE SEQUENCE [LARGE SCALE GENOMIC DNA]</scope>
    <source>
        <strain evidence="3 4">VU population</strain>
        <tissue evidence="3">Whole body</tissue>
    </source>
</reference>
<feature type="compositionally biased region" description="Basic and acidic residues" evidence="1">
    <location>
        <begin position="609"/>
        <end position="618"/>
    </location>
</feature>
<feature type="compositionally biased region" description="Basic residues" evidence="1">
    <location>
        <begin position="573"/>
        <end position="593"/>
    </location>
</feature>
<feature type="compositionally biased region" description="Basic residues" evidence="1">
    <location>
        <begin position="333"/>
        <end position="344"/>
    </location>
</feature>
<feature type="compositionally biased region" description="Basic and acidic residues" evidence="1">
    <location>
        <begin position="501"/>
        <end position="553"/>
    </location>
</feature>
<keyword evidence="4" id="KW-1185">Reference proteome</keyword>
<dbReference type="AlphaFoldDB" id="A0A226D918"/>
<gene>
    <name evidence="3" type="ORF">Fcan01_23068</name>
</gene>
<name>A0A226D918_FOLCA</name>
<feature type="transmembrane region" description="Helical" evidence="2">
    <location>
        <begin position="269"/>
        <end position="297"/>
    </location>
</feature>
<proteinExistence type="predicted"/>
<feature type="region of interest" description="Disordered" evidence="1">
    <location>
        <begin position="1"/>
        <end position="23"/>
    </location>
</feature>
<feature type="region of interest" description="Disordered" evidence="1">
    <location>
        <begin position="314"/>
        <end position="379"/>
    </location>
</feature>